<reference evidence="1 2" key="1">
    <citation type="submission" date="2019-03" db="EMBL/GenBank/DDBJ databases">
        <title>The genome sequence of a newly discovered highly antifungal drug resistant Aspergillus species, Aspergillus tanneri NIH 1004.</title>
        <authorList>
            <person name="Mounaud S."/>
            <person name="Singh I."/>
            <person name="Joardar V."/>
            <person name="Pakala S."/>
            <person name="Pakala S."/>
            <person name="Venepally P."/>
            <person name="Hoover J."/>
            <person name="Nierman W."/>
            <person name="Chung J."/>
            <person name="Losada L."/>
        </authorList>
    </citation>
    <scope>NUCLEOTIDE SEQUENCE [LARGE SCALE GENOMIC DNA]</scope>
    <source>
        <strain evidence="1 2">NIH1004</strain>
    </source>
</reference>
<gene>
    <name evidence="1" type="ORF">EYZ11_004608</name>
</gene>
<proteinExistence type="predicted"/>
<keyword evidence="2" id="KW-1185">Reference proteome</keyword>
<name>A0A4S3JKF8_9EURO</name>
<protein>
    <submittedName>
        <fullName evidence="1">Uncharacterized protein</fullName>
    </submittedName>
</protein>
<comment type="caution">
    <text evidence="1">The sequence shown here is derived from an EMBL/GenBank/DDBJ whole genome shotgun (WGS) entry which is preliminary data.</text>
</comment>
<organism evidence="1 2">
    <name type="scientific">Aspergillus tanneri</name>
    <dbReference type="NCBI Taxonomy" id="1220188"/>
    <lineage>
        <taxon>Eukaryota</taxon>
        <taxon>Fungi</taxon>
        <taxon>Dikarya</taxon>
        <taxon>Ascomycota</taxon>
        <taxon>Pezizomycotina</taxon>
        <taxon>Eurotiomycetes</taxon>
        <taxon>Eurotiomycetidae</taxon>
        <taxon>Eurotiales</taxon>
        <taxon>Aspergillaceae</taxon>
        <taxon>Aspergillus</taxon>
        <taxon>Aspergillus subgen. Circumdati</taxon>
    </lineage>
</organism>
<evidence type="ECO:0000313" key="1">
    <source>
        <dbReference type="EMBL" id="THC95922.1"/>
    </source>
</evidence>
<dbReference type="EMBL" id="SOSA01000136">
    <property type="protein sequence ID" value="THC95922.1"/>
    <property type="molecule type" value="Genomic_DNA"/>
</dbReference>
<sequence length="22" mass="2268">MSSAAAVYTQMRGPALNLLDAS</sequence>
<accession>A0A4S3JKF8</accession>
<dbReference type="AlphaFoldDB" id="A0A4S3JKF8"/>
<evidence type="ECO:0000313" key="2">
    <source>
        <dbReference type="Proteomes" id="UP000308092"/>
    </source>
</evidence>
<dbReference type="VEuPathDB" id="FungiDB:EYZ11_004608"/>
<dbReference type="Proteomes" id="UP000308092">
    <property type="component" value="Unassembled WGS sequence"/>
</dbReference>